<organism evidence="7 8">
    <name type="scientific">Zymoseptoria tritici ST99CH_1A5</name>
    <dbReference type="NCBI Taxonomy" id="1276529"/>
    <lineage>
        <taxon>Eukaryota</taxon>
        <taxon>Fungi</taxon>
        <taxon>Dikarya</taxon>
        <taxon>Ascomycota</taxon>
        <taxon>Pezizomycotina</taxon>
        <taxon>Dothideomycetes</taxon>
        <taxon>Dothideomycetidae</taxon>
        <taxon>Mycosphaerellales</taxon>
        <taxon>Mycosphaerellaceae</taxon>
        <taxon>Zymoseptoria</taxon>
    </lineage>
</organism>
<evidence type="ECO:0000256" key="1">
    <source>
        <dbReference type="ARBA" id="ARBA00001974"/>
    </source>
</evidence>
<proteinExistence type="inferred from homology"/>
<evidence type="ECO:0000256" key="2">
    <source>
        <dbReference type="ARBA" id="ARBA00010139"/>
    </source>
</evidence>
<keyword evidence="5" id="KW-0521">NADP</keyword>
<evidence type="ECO:0000313" key="8">
    <source>
        <dbReference type="Proteomes" id="UP000215453"/>
    </source>
</evidence>
<dbReference type="PANTHER" id="PTHR43098">
    <property type="entry name" value="L-ORNITHINE N(5)-MONOOXYGENASE-RELATED"/>
    <property type="match status" value="1"/>
</dbReference>
<dbReference type="PANTHER" id="PTHR43098:SF2">
    <property type="entry name" value="FAD-BINDING MONOOXYGENASE AUSB-RELATED"/>
    <property type="match status" value="1"/>
</dbReference>
<evidence type="ECO:0000256" key="5">
    <source>
        <dbReference type="ARBA" id="ARBA00022857"/>
    </source>
</evidence>
<dbReference type="InterPro" id="IPR050775">
    <property type="entry name" value="FAD-binding_Monooxygenases"/>
</dbReference>
<keyword evidence="6" id="KW-0560">Oxidoreductase</keyword>
<dbReference type="Gene3D" id="3.50.50.60">
    <property type="entry name" value="FAD/NAD(P)-binding domain"/>
    <property type="match status" value="3"/>
</dbReference>
<dbReference type="GO" id="GO:0016491">
    <property type="term" value="F:oxidoreductase activity"/>
    <property type="evidence" value="ECO:0007669"/>
    <property type="project" value="UniProtKB-KW"/>
</dbReference>
<reference evidence="7 8" key="1">
    <citation type="submission" date="2016-10" db="EMBL/GenBank/DDBJ databases">
        <authorList>
            <person name="Varghese N."/>
        </authorList>
    </citation>
    <scope>NUCLEOTIDE SEQUENCE [LARGE SCALE GENOMIC DNA]</scope>
</reference>
<dbReference type="InterPro" id="IPR036188">
    <property type="entry name" value="FAD/NAD-bd_sf"/>
</dbReference>
<evidence type="ECO:0008006" key="9">
    <source>
        <dbReference type="Google" id="ProtNLM"/>
    </source>
</evidence>
<evidence type="ECO:0000313" key="7">
    <source>
        <dbReference type="EMBL" id="SMY23208.1"/>
    </source>
</evidence>
<dbReference type="EMBL" id="LT882679">
    <property type="protein sequence ID" value="SMY23208.1"/>
    <property type="molecule type" value="Genomic_DNA"/>
</dbReference>
<protein>
    <recommendedName>
        <fullName evidence="9">FAD/NAD(P)-binding domain-containing protein</fullName>
    </recommendedName>
</protein>
<dbReference type="SUPFAM" id="SSF51905">
    <property type="entry name" value="FAD/NAD(P)-binding domain"/>
    <property type="match status" value="2"/>
</dbReference>
<name>A0A1Y6LIG6_ZYMTR</name>
<keyword evidence="4" id="KW-0274">FAD</keyword>
<evidence type="ECO:0000256" key="6">
    <source>
        <dbReference type="ARBA" id="ARBA00023002"/>
    </source>
</evidence>
<keyword evidence="3" id="KW-0285">Flavoprotein</keyword>
<gene>
    <name evidence="7" type="ORF">ZT1A5_G4648</name>
</gene>
<sequence length="661" mass="73180">MENERLKAGDAVKLNAANPDAAIPDAANPDAADSTTFDLKSKYAEEANKRLHGGGLAQYLDLRHSEVHAALLDDPWIPEGEPINQVVGEGESTKVCILGAGIGGISFAVALIKQGWKAEDLVLVDSAGGFGGTWWWNRYPGLTCDVESYIYMPLLEEMDYMPTRKYASGEEIRLYLETIVDRYSLRPRGLFQSTIKDLRWNGTSNQWDVSLHQKPKGGDVKLLNFCSDFVIVAHGNLNEAKMPKKEGSELYRGDMFHTARWRYDFTGGSPEDPKLERLKGKKVGVIGTGASGVQVVPQVAEWASDLYVFQRTPASVDVRGNYDTDPDTWKTSIATKPGWQFERNLNFVAFLNNNTQKPSPNLVNDSWTRFPSFSSLLGGPDHNVDPATGIADYIAKLYALDRPRSERVRQRVMEEVHDPATARKLQAWYPGWCKRPCFHDEYLPTFNRDNVTLVDTNGQGIERMTDQGIVANGQTYQLDVVIWSTGFLAPASGTQVKAGVQIAGRDGLTLDGNFETEMVTLHGLMTRGFPNLFWSGGRQAGAAANATFLLTQQATHVAHIITEASRKVVSSRPVVEPTEAAGEAWVKKIVSYTHLGAAAADCGPSYLNKEGEINLLPMEERMKLRRGAAYMKGIAAYVEELRMWRERGVLEGLEVNDGVRK</sequence>
<evidence type="ECO:0000256" key="3">
    <source>
        <dbReference type="ARBA" id="ARBA00022630"/>
    </source>
</evidence>
<comment type="cofactor">
    <cofactor evidence="1">
        <name>FAD</name>
        <dbReference type="ChEBI" id="CHEBI:57692"/>
    </cofactor>
</comment>
<evidence type="ECO:0000256" key="4">
    <source>
        <dbReference type="ARBA" id="ARBA00022827"/>
    </source>
</evidence>
<accession>A0A1Y6LIG6</accession>
<dbReference type="AlphaFoldDB" id="A0A1Y6LIG6"/>
<comment type="similarity">
    <text evidence="2">Belongs to the FAD-binding monooxygenase family.</text>
</comment>
<dbReference type="Proteomes" id="UP000215453">
    <property type="component" value="Chromosome 4"/>
</dbReference>